<name>A0ABR8G191_9NOSO</name>
<comment type="caution">
    <text evidence="1">The sequence shown here is derived from an EMBL/GenBank/DDBJ whole genome shotgun (WGS) entry which is preliminary data.</text>
</comment>
<dbReference type="EMBL" id="JACJTB010000035">
    <property type="protein sequence ID" value="MBD2596976.1"/>
    <property type="molecule type" value="Genomic_DNA"/>
</dbReference>
<dbReference type="SUPFAM" id="SSF46689">
    <property type="entry name" value="Homeodomain-like"/>
    <property type="match status" value="1"/>
</dbReference>
<accession>A0ABR8G191</accession>
<evidence type="ECO:0000313" key="2">
    <source>
        <dbReference type="Proteomes" id="UP000603457"/>
    </source>
</evidence>
<dbReference type="InterPro" id="IPR009057">
    <property type="entry name" value="Homeodomain-like_sf"/>
</dbReference>
<dbReference type="Gene3D" id="1.10.10.10">
    <property type="entry name" value="Winged helix-like DNA-binding domain superfamily/Winged helix DNA-binding domain"/>
    <property type="match status" value="1"/>
</dbReference>
<dbReference type="InterPro" id="IPR007367">
    <property type="entry name" value="DUF433"/>
</dbReference>
<evidence type="ECO:0000313" key="1">
    <source>
        <dbReference type="EMBL" id="MBD2596976.1"/>
    </source>
</evidence>
<organism evidence="1 2">
    <name type="scientific">Nostoc spongiaeforme FACHB-130</name>
    <dbReference type="NCBI Taxonomy" id="1357510"/>
    <lineage>
        <taxon>Bacteria</taxon>
        <taxon>Bacillati</taxon>
        <taxon>Cyanobacteriota</taxon>
        <taxon>Cyanophyceae</taxon>
        <taxon>Nostocales</taxon>
        <taxon>Nostocaceae</taxon>
        <taxon>Nostoc</taxon>
    </lineage>
</organism>
<dbReference type="RefSeq" id="WP_190969675.1">
    <property type="nucleotide sequence ID" value="NZ_JACJTB010000035.1"/>
</dbReference>
<dbReference type="Pfam" id="PF04255">
    <property type="entry name" value="DUF433"/>
    <property type="match status" value="1"/>
</dbReference>
<reference evidence="1 2" key="1">
    <citation type="journal article" date="2020" name="ISME J.">
        <title>Comparative genomics reveals insights into cyanobacterial evolution and habitat adaptation.</title>
        <authorList>
            <person name="Chen M.Y."/>
            <person name="Teng W.K."/>
            <person name="Zhao L."/>
            <person name="Hu C.X."/>
            <person name="Zhou Y.K."/>
            <person name="Han B.P."/>
            <person name="Song L.R."/>
            <person name="Shu W.S."/>
        </authorList>
    </citation>
    <scope>NUCLEOTIDE SEQUENCE [LARGE SCALE GENOMIC DNA]</scope>
    <source>
        <strain evidence="1 2">FACHB-130</strain>
    </source>
</reference>
<dbReference type="InterPro" id="IPR036388">
    <property type="entry name" value="WH-like_DNA-bd_sf"/>
</dbReference>
<keyword evidence="2" id="KW-1185">Reference proteome</keyword>
<proteinExistence type="predicted"/>
<sequence length="127" mass="14666">MTPVSNEKSGIIRTERGLTIAGTRITIYDVMDHLLAGWTPQLIRNWLPLTEEQLDAALAYINANRTEVEAEYQTVLKETQELRKYWEEKNRDCLAQIAKMPPKPGQEEIYAKLLAWKAKLGLMCDRF</sequence>
<protein>
    <submittedName>
        <fullName evidence="1">DUF433 domain-containing protein</fullName>
    </submittedName>
</protein>
<gene>
    <name evidence="1" type="ORF">H6G74_21990</name>
</gene>
<dbReference type="Proteomes" id="UP000603457">
    <property type="component" value="Unassembled WGS sequence"/>
</dbReference>